<comment type="caution">
    <text evidence="1">The sequence shown here is derived from an EMBL/GenBank/DDBJ whole genome shotgun (WGS) entry which is preliminary data.</text>
</comment>
<sequence>MEFDVLTDVELFGLLNDDTTARDPTSSTSLRKLHVRLHTPYIWDSLTIPSLHNLTVDNVKHRAYNEVPWTRNHSFLRRSLSSLTNLQITAKDVDYPEIFDTFRDLNTLESLIVLQLTLQESFFLLMHGTLTGDNDLNLKDTELFLPRLRYFEYRAIRKFKWHWVSLLLPPTSSLRRDIWILNDIRLSFARYDSDVPRYIDQETLSCISNAKEAGVGIDISEALGITGSNLQSLLRHRDFLISVSSAARENMSNFTPSC</sequence>
<dbReference type="AlphaFoldDB" id="A0A9P6JKL4"/>
<name>A0A9P6JKL4_9AGAR</name>
<dbReference type="EMBL" id="MU157900">
    <property type="protein sequence ID" value="KAF9524372.1"/>
    <property type="molecule type" value="Genomic_DNA"/>
</dbReference>
<gene>
    <name evidence="1" type="ORF">CPB83DRAFT_897997</name>
</gene>
<evidence type="ECO:0000313" key="2">
    <source>
        <dbReference type="Proteomes" id="UP000807306"/>
    </source>
</evidence>
<evidence type="ECO:0000313" key="1">
    <source>
        <dbReference type="EMBL" id="KAF9524372.1"/>
    </source>
</evidence>
<accession>A0A9P6JKL4</accession>
<organism evidence="1 2">
    <name type="scientific">Crepidotus variabilis</name>
    <dbReference type="NCBI Taxonomy" id="179855"/>
    <lineage>
        <taxon>Eukaryota</taxon>
        <taxon>Fungi</taxon>
        <taxon>Dikarya</taxon>
        <taxon>Basidiomycota</taxon>
        <taxon>Agaricomycotina</taxon>
        <taxon>Agaricomycetes</taxon>
        <taxon>Agaricomycetidae</taxon>
        <taxon>Agaricales</taxon>
        <taxon>Agaricineae</taxon>
        <taxon>Crepidotaceae</taxon>
        <taxon>Crepidotus</taxon>
    </lineage>
</organism>
<reference evidence="1" key="1">
    <citation type="submission" date="2020-11" db="EMBL/GenBank/DDBJ databases">
        <authorList>
            <consortium name="DOE Joint Genome Institute"/>
            <person name="Ahrendt S."/>
            <person name="Riley R."/>
            <person name="Andreopoulos W."/>
            <person name="Labutti K."/>
            <person name="Pangilinan J."/>
            <person name="Ruiz-Duenas F.J."/>
            <person name="Barrasa J.M."/>
            <person name="Sanchez-Garcia M."/>
            <person name="Camarero S."/>
            <person name="Miyauchi S."/>
            <person name="Serrano A."/>
            <person name="Linde D."/>
            <person name="Babiker R."/>
            <person name="Drula E."/>
            <person name="Ayuso-Fernandez I."/>
            <person name="Pacheco R."/>
            <person name="Padilla G."/>
            <person name="Ferreira P."/>
            <person name="Barriuso J."/>
            <person name="Kellner H."/>
            <person name="Castanera R."/>
            <person name="Alfaro M."/>
            <person name="Ramirez L."/>
            <person name="Pisabarro A.G."/>
            <person name="Kuo A."/>
            <person name="Tritt A."/>
            <person name="Lipzen A."/>
            <person name="He G."/>
            <person name="Yan M."/>
            <person name="Ng V."/>
            <person name="Cullen D."/>
            <person name="Martin F."/>
            <person name="Rosso M.-N."/>
            <person name="Henrissat B."/>
            <person name="Hibbett D."/>
            <person name="Martinez A.T."/>
            <person name="Grigoriev I.V."/>
        </authorList>
    </citation>
    <scope>NUCLEOTIDE SEQUENCE</scope>
    <source>
        <strain evidence="1">CBS 506.95</strain>
    </source>
</reference>
<protein>
    <submittedName>
        <fullName evidence="1">Uncharacterized protein</fullName>
    </submittedName>
</protein>
<keyword evidence="2" id="KW-1185">Reference proteome</keyword>
<dbReference type="Proteomes" id="UP000807306">
    <property type="component" value="Unassembled WGS sequence"/>
</dbReference>
<proteinExistence type="predicted"/>